<feature type="transmembrane region" description="Helical" evidence="6">
    <location>
        <begin position="311"/>
        <end position="333"/>
    </location>
</feature>
<protein>
    <submittedName>
        <fullName evidence="9">ABC transporter permease</fullName>
    </submittedName>
</protein>
<evidence type="ECO:0000259" key="8">
    <source>
        <dbReference type="Pfam" id="PF12704"/>
    </source>
</evidence>
<evidence type="ECO:0000313" key="10">
    <source>
        <dbReference type="Proteomes" id="UP001273505"/>
    </source>
</evidence>
<dbReference type="PANTHER" id="PTHR30572:SF18">
    <property type="entry name" value="ABC-TYPE MACROLIDE FAMILY EXPORT SYSTEM PERMEASE COMPONENT 2"/>
    <property type="match status" value="1"/>
</dbReference>
<evidence type="ECO:0000256" key="1">
    <source>
        <dbReference type="ARBA" id="ARBA00004651"/>
    </source>
</evidence>
<dbReference type="EMBL" id="JAXAFO010000012">
    <property type="protein sequence ID" value="MDX6849473.1"/>
    <property type="molecule type" value="Genomic_DNA"/>
</dbReference>
<evidence type="ECO:0000256" key="6">
    <source>
        <dbReference type="SAM" id="Phobius"/>
    </source>
</evidence>
<reference evidence="9 10" key="1">
    <citation type="submission" date="2023-11" db="EMBL/GenBank/DDBJ databases">
        <title>Gilvimarinus fulvus sp. nov., isolated from the surface of Kelp.</title>
        <authorList>
            <person name="Sun Y.Y."/>
            <person name="Gong Y."/>
            <person name="Du Z.J."/>
        </authorList>
    </citation>
    <scope>NUCLEOTIDE SEQUENCE [LARGE SCALE GENOMIC DNA]</scope>
    <source>
        <strain evidence="9 10">SDUM040013</strain>
    </source>
</reference>
<feature type="transmembrane region" description="Helical" evidence="6">
    <location>
        <begin position="21"/>
        <end position="44"/>
    </location>
</feature>
<dbReference type="Pfam" id="PF12704">
    <property type="entry name" value="MacB_PCD"/>
    <property type="match status" value="1"/>
</dbReference>
<name>A0ABU4S0V8_9GAMM</name>
<keyword evidence="5 6" id="KW-0472">Membrane</keyword>
<evidence type="ECO:0000256" key="2">
    <source>
        <dbReference type="ARBA" id="ARBA00022475"/>
    </source>
</evidence>
<dbReference type="RefSeq" id="WP_302722830.1">
    <property type="nucleotide sequence ID" value="NZ_JAULRU010000570.1"/>
</dbReference>
<proteinExistence type="predicted"/>
<keyword evidence="4 6" id="KW-1133">Transmembrane helix</keyword>
<evidence type="ECO:0000256" key="4">
    <source>
        <dbReference type="ARBA" id="ARBA00022989"/>
    </source>
</evidence>
<dbReference type="InterPro" id="IPR050250">
    <property type="entry name" value="Macrolide_Exporter_MacB"/>
</dbReference>
<keyword evidence="3 6" id="KW-0812">Transmembrane</keyword>
<feature type="domain" description="MacB-like periplasmic core" evidence="8">
    <location>
        <begin position="20"/>
        <end position="269"/>
    </location>
</feature>
<keyword evidence="2" id="KW-1003">Cell membrane</keyword>
<dbReference type="PROSITE" id="PS51257">
    <property type="entry name" value="PROKAR_LIPOPROTEIN"/>
    <property type="match status" value="1"/>
</dbReference>
<sequence>MWRYYIHLAWISVKKTPVLSMLMVLAIGMGIAACLTTLTLFNVVSSNPLAHKNETTFAVQLDTWASDEDYWGANGVPVQTTFQDAKAIYEAGVAEQVALSSRVGLTVEDSSYAKTPEVSDSRLVTRDFFRLFDIPFIYGSAWSTEADTNAERQTVISESLNNRFFDGVNSVGQSLLLEGESFTVAGVVSDSWLMTPSVYDLNMGAFKWPSHVYIPFFSVEQRAYSNWGNMEGWKSESNRSHQDFLASEVVWVQAWVELATPEQKSEFEQYLVNYIQEQKQRGRFQRPLKYLLNTPEQWLAINDVVTRDNYVLVYLSVGFMLVCLVNAIVLLLAKFLRKSPEAGLRRALGATRMSLFVQHLVEASVIGVLGSMLGLVLAWLGLMGVRVLYSNYENVAVMGIYTFVGAVVFAVMATVISGALPAWQVARTQPARYLKAQ</sequence>
<organism evidence="9 10">
    <name type="scientific">Gilvimarinus gilvus</name>
    <dbReference type="NCBI Taxonomy" id="3058038"/>
    <lineage>
        <taxon>Bacteria</taxon>
        <taxon>Pseudomonadati</taxon>
        <taxon>Pseudomonadota</taxon>
        <taxon>Gammaproteobacteria</taxon>
        <taxon>Cellvibrionales</taxon>
        <taxon>Cellvibrionaceae</taxon>
        <taxon>Gilvimarinus</taxon>
    </lineage>
</organism>
<dbReference type="Pfam" id="PF02687">
    <property type="entry name" value="FtsX"/>
    <property type="match status" value="1"/>
</dbReference>
<evidence type="ECO:0000256" key="3">
    <source>
        <dbReference type="ARBA" id="ARBA00022692"/>
    </source>
</evidence>
<feature type="transmembrane region" description="Helical" evidence="6">
    <location>
        <begin position="354"/>
        <end position="380"/>
    </location>
</feature>
<dbReference type="InterPro" id="IPR003838">
    <property type="entry name" value="ABC3_permease_C"/>
</dbReference>
<dbReference type="PANTHER" id="PTHR30572">
    <property type="entry name" value="MEMBRANE COMPONENT OF TRANSPORTER-RELATED"/>
    <property type="match status" value="1"/>
</dbReference>
<evidence type="ECO:0000313" key="9">
    <source>
        <dbReference type="EMBL" id="MDX6849473.1"/>
    </source>
</evidence>
<feature type="transmembrane region" description="Helical" evidence="6">
    <location>
        <begin position="400"/>
        <end position="423"/>
    </location>
</feature>
<accession>A0ABU4S0V8</accession>
<dbReference type="InterPro" id="IPR025857">
    <property type="entry name" value="MacB_PCD"/>
</dbReference>
<keyword evidence="10" id="KW-1185">Reference proteome</keyword>
<gene>
    <name evidence="9" type="ORF">SCD92_08885</name>
</gene>
<evidence type="ECO:0000259" key="7">
    <source>
        <dbReference type="Pfam" id="PF02687"/>
    </source>
</evidence>
<dbReference type="Proteomes" id="UP001273505">
    <property type="component" value="Unassembled WGS sequence"/>
</dbReference>
<comment type="subcellular location">
    <subcellularLocation>
        <location evidence="1">Cell membrane</location>
        <topology evidence="1">Multi-pass membrane protein</topology>
    </subcellularLocation>
</comment>
<comment type="caution">
    <text evidence="9">The sequence shown here is derived from an EMBL/GenBank/DDBJ whole genome shotgun (WGS) entry which is preliminary data.</text>
</comment>
<evidence type="ECO:0000256" key="5">
    <source>
        <dbReference type="ARBA" id="ARBA00023136"/>
    </source>
</evidence>
<feature type="domain" description="ABC3 transporter permease C-terminal" evidence="7">
    <location>
        <begin position="315"/>
        <end position="430"/>
    </location>
</feature>